<dbReference type="RefSeq" id="WP_307234155.1">
    <property type="nucleotide sequence ID" value="NZ_JAUSVF010000002.1"/>
</dbReference>
<name>A0ABU0BX04_9HYPH</name>
<protein>
    <submittedName>
        <fullName evidence="2">GAF domain-containing protein</fullName>
    </submittedName>
</protein>
<dbReference type="Proteomes" id="UP001230207">
    <property type="component" value="Unassembled WGS sequence"/>
</dbReference>
<dbReference type="SUPFAM" id="SSF55781">
    <property type="entry name" value="GAF domain-like"/>
    <property type="match status" value="1"/>
</dbReference>
<gene>
    <name evidence="2" type="ORF">QO002_004699</name>
</gene>
<sequence>MPEYEKFVAAVAEAGTQPDKAYAALEALTKALVGVKLFTIMTSDTTDKVSERIYSNMPEEYPVSGTKPYNETHWSEITLNQKNTFVANTIEDIAQVFDDHEQIKALGCESVINVPITVDGEVIGTINCLHDKDFYTPERVHAAEALKLPGAICMLLHDKMRPGRKA</sequence>
<dbReference type="InterPro" id="IPR029016">
    <property type="entry name" value="GAF-like_dom_sf"/>
</dbReference>
<dbReference type="Gene3D" id="3.30.450.40">
    <property type="match status" value="1"/>
</dbReference>
<evidence type="ECO:0000259" key="1">
    <source>
        <dbReference type="Pfam" id="PF13185"/>
    </source>
</evidence>
<reference evidence="2 3" key="1">
    <citation type="submission" date="2023-07" db="EMBL/GenBank/DDBJ databases">
        <title>Genomic Encyclopedia of Type Strains, Phase IV (KMG-IV): sequencing the most valuable type-strain genomes for metagenomic binning, comparative biology and taxonomic classification.</title>
        <authorList>
            <person name="Goeker M."/>
        </authorList>
    </citation>
    <scope>NUCLEOTIDE SEQUENCE [LARGE SCALE GENOMIC DNA]</scope>
    <source>
        <strain evidence="2 3">DSM 1112</strain>
    </source>
</reference>
<dbReference type="EMBL" id="JAUSVF010000002">
    <property type="protein sequence ID" value="MDQ0322493.1"/>
    <property type="molecule type" value="Genomic_DNA"/>
</dbReference>
<proteinExistence type="predicted"/>
<dbReference type="InterPro" id="IPR003018">
    <property type="entry name" value="GAF"/>
</dbReference>
<accession>A0ABU0BX04</accession>
<evidence type="ECO:0000313" key="3">
    <source>
        <dbReference type="Proteomes" id="UP001230207"/>
    </source>
</evidence>
<organism evidence="2 3">
    <name type="scientific">Pararhizobium capsulatum DSM 1112</name>
    <dbReference type="NCBI Taxonomy" id="1121113"/>
    <lineage>
        <taxon>Bacteria</taxon>
        <taxon>Pseudomonadati</taxon>
        <taxon>Pseudomonadota</taxon>
        <taxon>Alphaproteobacteria</taxon>
        <taxon>Hyphomicrobiales</taxon>
        <taxon>Rhizobiaceae</taxon>
        <taxon>Rhizobium/Agrobacterium group</taxon>
        <taxon>Pararhizobium</taxon>
    </lineage>
</organism>
<evidence type="ECO:0000313" key="2">
    <source>
        <dbReference type="EMBL" id="MDQ0322493.1"/>
    </source>
</evidence>
<comment type="caution">
    <text evidence="2">The sequence shown here is derived from an EMBL/GenBank/DDBJ whole genome shotgun (WGS) entry which is preliminary data.</text>
</comment>
<dbReference type="Pfam" id="PF13185">
    <property type="entry name" value="GAF_2"/>
    <property type="match status" value="1"/>
</dbReference>
<feature type="domain" description="GAF" evidence="1">
    <location>
        <begin position="24"/>
        <end position="146"/>
    </location>
</feature>
<keyword evidence="3" id="KW-1185">Reference proteome</keyword>